<keyword evidence="8" id="KW-1133">Transmembrane helix</keyword>
<feature type="domain" description="Fucosyltransferase C-terminal" evidence="14">
    <location>
        <begin position="337"/>
        <end position="499"/>
    </location>
</feature>
<sequence>MLAFSKSGHPSGHGVSTRHRALPPRSDGHRFSQYRVLPCLALLLLVQLLSTIKVDVSNYLPADWSTEVSFEAIEPFAYRPPSTAELARLSLLETQLESKLTSLPKRKAVSCRSPRGRALCQSNVTLVWYNPSTRDKFLCGGKILLGPGMLELRDGGKWDACWMNPLEMSLTAHSFPAAPAVDNKALFPGIALRASQTQNIDDSFSSNLEQFTLPPNDNISIDLDRSKTDGLIYKVQGRKGEFGPERCDVKCEFEPRHGLIGPQFVYGTDWSIEFSIEGEHYYPRLHIGDYDWKSNKFFATTSFKSEIPCSYFSLKKNWWGNTLQSPAVPFSTGIKGASFLAKNCGSKNNREDVVKKLQATEFRVDSLSSCLKNAEPPPGVNMHNKTNVMEKYLLHLAFENGRTDDYITEKLWMAFHAGTIPVVLGPSNIKEHIGSIHGVIYVDDFASIQDLAEYLIKVSNNQTLYESYHAWRNEPYPEKFLEKYNFTLVHSSCRMCRWAYAKKYGLGWNHVKQSIEPLAVSRETCVESYALKSPVVESWWDATGSRRRRLNLTPSDAHRMKSLCPLPNSTFFTARIGDGYLIRSLWSHDGVTDLYLEGHTSQPHILRLQFPMAHDSIKFFNPYTVGIQNESSRISLAFNVQGMNNFNLTSDLAADAVEITIHPDTLPLRIRIIVEDQDRFHIGAREEPTYFGKIMAEDVVITPELFALDHN</sequence>
<reference evidence="15 16" key="1">
    <citation type="journal article" date="2020" name="G3 (Bethesda)">
        <title>Improved Reference Genome for Cyclotella cryptica CCMP332, a Model for Cell Wall Morphogenesis, Salinity Adaptation, and Lipid Production in Diatoms (Bacillariophyta).</title>
        <authorList>
            <person name="Roberts W.R."/>
            <person name="Downey K.M."/>
            <person name="Ruck E.C."/>
            <person name="Traller J.C."/>
            <person name="Alverson A.J."/>
        </authorList>
    </citation>
    <scope>NUCLEOTIDE SEQUENCE [LARGE SCALE GENOMIC DNA]</scope>
    <source>
        <strain evidence="15 16">CCMP332</strain>
    </source>
</reference>
<dbReference type="GO" id="GO:0032580">
    <property type="term" value="C:Golgi cisterna membrane"/>
    <property type="evidence" value="ECO:0007669"/>
    <property type="project" value="UniProtKB-SubCell"/>
</dbReference>
<evidence type="ECO:0000313" key="15">
    <source>
        <dbReference type="EMBL" id="KAL3780861.1"/>
    </source>
</evidence>
<dbReference type="Gene3D" id="3.40.50.11660">
    <property type="entry name" value="Glycosyl transferase family 10, C-terminal domain"/>
    <property type="match status" value="1"/>
</dbReference>
<evidence type="ECO:0000256" key="4">
    <source>
        <dbReference type="ARBA" id="ARBA00022676"/>
    </source>
</evidence>
<name>A0ABD3P0N0_9STRA</name>
<dbReference type="InterPro" id="IPR055270">
    <property type="entry name" value="Glyco_tran_10_C"/>
</dbReference>
<comment type="subcellular location">
    <subcellularLocation>
        <location evidence="11">Endomembrane system</location>
        <topology evidence="11">Single-pass membrane protein</topology>
    </subcellularLocation>
    <subcellularLocation>
        <location evidence="12">Golgi apparatus</location>
        <location evidence="12">Golgi stack membrane</location>
        <topology evidence="12">Single-pass type II membrane protein</topology>
    </subcellularLocation>
    <subcellularLocation>
        <location evidence="1">Membrane</location>
        <topology evidence="1">Single-pass type II membrane protein</topology>
    </subcellularLocation>
</comment>
<evidence type="ECO:0000256" key="12">
    <source>
        <dbReference type="RuleBase" id="RU003832"/>
    </source>
</evidence>
<evidence type="ECO:0000256" key="8">
    <source>
        <dbReference type="ARBA" id="ARBA00022989"/>
    </source>
</evidence>
<evidence type="ECO:0000256" key="9">
    <source>
        <dbReference type="ARBA" id="ARBA00023136"/>
    </source>
</evidence>
<accession>A0ABD3P0N0</accession>
<keyword evidence="7" id="KW-0735">Signal-anchor</keyword>
<organism evidence="15 16">
    <name type="scientific">Cyclotella cryptica</name>
    <dbReference type="NCBI Taxonomy" id="29204"/>
    <lineage>
        <taxon>Eukaryota</taxon>
        <taxon>Sar</taxon>
        <taxon>Stramenopiles</taxon>
        <taxon>Ochrophyta</taxon>
        <taxon>Bacillariophyta</taxon>
        <taxon>Coscinodiscophyceae</taxon>
        <taxon>Thalassiosirophycidae</taxon>
        <taxon>Stephanodiscales</taxon>
        <taxon>Stephanodiscaceae</taxon>
        <taxon>Cyclotella</taxon>
    </lineage>
</organism>
<keyword evidence="10" id="KW-0325">Glycoprotein</keyword>
<feature type="region of interest" description="Disordered" evidence="13">
    <location>
        <begin position="1"/>
        <end position="24"/>
    </location>
</feature>
<evidence type="ECO:0000259" key="14">
    <source>
        <dbReference type="Pfam" id="PF00852"/>
    </source>
</evidence>
<dbReference type="Proteomes" id="UP001516023">
    <property type="component" value="Unassembled WGS sequence"/>
</dbReference>
<dbReference type="InterPro" id="IPR001503">
    <property type="entry name" value="Glyco_trans_10"/>
</dbReference>
<comment type="caution">
    <text evidence="15">The sequence shown here is derived from an EMBL/GenBank/DDBJ whole genome shotgun (WGS) entry which is preliminary data.</text>
</comment>
<comment type="pathway">
    <text evidence="2">Protein modification; protein glycosylation.</text>
</comment>
<evidence type="ECO:0000256" key="11">
    <source>
        <dbReference type="ARBA" id="ARBA00037847"/>
    </source>
</evidence>
<evidence type="ECO:0000256" key="10">
    <source>
        <dbReference type="ARBA" id="ARBA00023180"/>
    </source>
</evidence>
<comment type="similarity">
    <text evidence="3 12">Belongs to the glycosyltransferase 10 family.</text>
</comment>
<evidence type="ECO:0000256" key="1">
    <source>
        <dbReference type="ARBA" id="ARBA00004606"/>
    </source>
</evidence>
<keyword evidence="16" id="KW-1185">Reference proteome</keyword>
<evidence type="ECO:0000256" key="7">
    <source>
        <dbReference type="ARBA" id="ARBA00022968"/>
    </source>
</evidence>
<dbReference type="AlphaFoldDB" id="A0ABD3P0N0"/>
<evidence type="ECO:0000313" key="16">
    <source>
        <dbReference type="Proteomes" id="UP001516023"/>
    </source>
</evidence>
<gene>
    <name evidence="15" type="ORF">HJC23_001594</name>
</gene>
<dbReference type="InterPro" id="IPR038577">
    <property type="entry name" value="GT10-like_C_sf"/>
</dbReference>
<keyword evidence="9" id="KW-0472">Membrane</keyword>
<evidence type="ECO:0000256" key="3">
    <source>
        <dbReference type="ARBA" id="ARBA00008919"/>
    </source>
</evidence>
<keyword evidence="6 12" id="KW-0812">Transmembrane</keyword>
<dbReference type="PANTHER" id="PTHR11929:SF194">
    <property type="entry name" value="ALPHA-(1,3)-FUCOSYLTRANSFERASE 10"/>
    <property type="match status" value="1"/>
</dbReference>
<dbReference type="EMBL" id="JABMIG020000336">
    <property type="protein sequence ID" value="KAL3780861.1"/>
    <property type="molecule type" value="Genomic_DNA"/>
</dbReference>
<evidence type="ECO:0000256" key="5">
    <source>
        <dbReference type="ARBA" id="ARBA00022679"/>
    </source>
</evidence>
<keyword evidence="12" id="KW-0333">Golgi apparatus</keyword>
<dbReference type="FunFam" id="3.40.50.11660:FF:000002">
    <property type="entry name" value="Alpha-(1,3)-fucosyltransferase"/>
    <property type="match status" value="1"/>
</dbReference>
<dbReference type="GO" id="GO:0008417">
    <property type="term" value="F:fucosyltransferase activity"/>
    <property type="evidence" value="ECO:0007669"/>
    <property type="project" value="UniProtKB-ARBA"/>
</dbReference>
<evidence type="ECO:0000256" key="6">
    <source>
        <dbReference type="ARBA" id="ARBA00022692"/>
    </source>
</evidence>
<dbReference type="EC" id="2.4.1.-" evidence="12"/>
<evidence type="ECO:0000256" key="13">
    <source>
        <dbReference type="SAM" id="MobiDB-lite"/>
    </source>
</evidence>
<dbReference type="PANTHER" id="PTHR11929">
    <property type="entry name" value="ALPHA- 1,3 -FUCOSYLTRANSFERASE"/>
    <property type="match status" value="1"/>
</dbReference>
<proteinExistence type="inferred from homology"/>
<dbReference type="SUPFAM" id="SSF53756">
    <property type="entry name" value="UDP-Glycosyltransferase/glycogen phosphorylase"/>
    <property type="match status" value="1"/>
</dbReference>
<evidence type="ECO:0000256" key="2">
    <source>
        <dbReference type="ARBA" id="ARBA00004922"/>
    </source>
</evidence>
<keyword evidence="4 12" id="KW-0328">Glycosyltransferase</keyword>
<dbReference type="Pfam" id="PF00852">
    <property type="entry name" value="Glyco_transf_10"/>
    <property type="match status" value="1"/>
</dbReference>
<keyword evidence="5 12" id="KW-0808">Transferase</keyword>
<protein>
    <recommendedName>
        <fullName evidence="12">Fucosyltransferase</fullName>
        <ecNumber evidence="12">2.4.1.-</ecNumber>
    </recommendedName>
</protein>